<keyword evidence="3" id="KW-0547">Nucleotide-binding</keyword>
<feature type="domain" description="THIF-type NAD/FAD binding fold" evidence="13">
    <location>
        <begin position="11"/>
        <end position="244"/>
    </location>
</feature>
<evidence type="ECO:0000256" key="5">
    <source>
        <dbReference type="ARBA" id="ARBA00052218"/>
    </source>
</evidence>
<dbReference type="SUPFAM" id="SSF69572">
    <property type="entry name" value="Activating enzymes of the ubiquitin-like proteins"/>
    <property type="match status" value="1"/>
</dbReference>
<dbReference type="InterPro" id="IPR035985">
    <property type="entry name" value="Ubiquitin-activating_enz"/>
</dbReference>
<dbReference type="GO" id="GO:0005524">
    <property type="term" value="F:ATP binding"/>
    <property type="evidence" value="ECO:0007669"/>
    <property type="project" value="UniProtKB-KW"/>
</dbReference>
<comment type="catalytic activity">
    <reaction evidence="5">
        <text>[molybdopterin-synthase sulfur-carrier protein]-C-terminal Gly-Gly + ATP + H(+) = [molybdopterin-synthase sulfur-carrier protein]-C-terminal Gly-Gly-AMP + diphosphate</text>
        <dbReference type="Rhea" id="RHEA:43616"/>
        <dbReference type="Rhea" id="RHEA-COMP:12159"/>
        <dbReference type="Rhea" id="RHEA-COMP:12202"/>
        <dbReference type="ChEBI" id="CHEBI:15378"/>
        <dbReference type="ChEBI" id="CHEBI:30616"/>
        <dbReference type="ChEBI" id="CHEBI:33019"/>
        <dbReference type="ChEBI" id="CHEBI:90618"/>
        <dbReference type="ChEBI" id="CHEBI:90778"/>
        <dbReference type="EC" id="2.7.7.80"/>
    </reaction>
</comment>
<keyword evidence="4" id="KW-0067">ATP-binding</keyword>
<evidence type="ECO:0000256" key="11">
    <source>
        <dbReference type="ARBA" id="ARBA00075328"/>
    </source>
</evidence>
<evidence type="ECO:0000256" key="8">
    <source>
        <dbReference type="ARBA" id="ARBA00066884"/>
    </source>
</evidence>
<evidence type="ECO:0000256" key="6">
    <source>
        <dbReference type="ARBA" id="ARBA00055169"/>
    </source>
</evidence>
<keyword evidence="2 14" id="KW-0808">Transferase</keyword>
<accession>A0A212LEV8</accession>
<evidence type="ECO:0000256" key="12">
    <source>
        <dbReference type="ARBA" id="ARBA00078531"/>
    </source>
</evidence>
<dbReference type="GO" id="GO:0061605">
    <property type="term" value="F:molybdopterin-synthase adenylyltransferase activity"/>
    <property type="evidence" value="ECO:0007669"/>
    <property type="project" value="UniProtKB-EC"/>
</dbReference>
<dbReference type="FunFam" id="3.40.50.720:FF:000033">
    <property type="entry name" value="Adenylyltransferase and sulfurtransferase MOCS3"/>
    <property type="match status" value="1"/>
</dbReference>
<evidence type="ECO:0000256" key="3">
    <source>
        <dbReference type="ARBA" id="ARBA00022741"/>
    </source>
</evidence>
<evidence type="ECO:0000256" key="10">
    <source>
        <dbReference type="ARBA" id="ARBA00075110"/>
    </source>
</evidence>
<dbReference type="Gene3D" id="3.40.50.720">
    <property type="entry name" value="NAD(P)-binding Rossmann-like Domain"/>
    <property type="match status" value="1"/>
</dbReference>
<dbReference type="Pfam" id="PF00899">
    <property type="entry name" value="ThiF"/>
    <property type="match status" value="1"/>
</dbReference>
<dbReference type="EC" id="2.7.7.80" evidence="8"/>
<dbReference type="CDD" id="cd00757">
    <property type="entry name" value="ThiF_MoeB_HesA_family"/>
    <property type="match status" value="1"/>
</dbReference>
<dbReference type="EMBL" id="FMJD01000007">
    <property type="protein sequence ID" value="SCM76091.1"/>
    <property type="molecule type" value="Genomic_DNA"/>
</dbReference>
<comment type="subunit">
    <text evidence="7">Homodimer. Forms a stable heterotetrameric complex of 2 MoeB and 2 MoaD during adenylation of MoaD.</text>
</comment>
<evidence type="ECO:0000256" key="1">
    <source>
        <dbReference type="ARBA" id="ARBA00009919"/>
    </source>
</evidence>
<reference evidence="14" key="1">
    <citation type="submission" date="2016-08" db="EMBL/GenBank/DDBJ databases">
        <authorList>
            <person name="Seilhamer J.J."/>
        </authorList>
    </citation>
    <scope>NUCLEOTIDE SEQUENCE</scope>
    <source>
        <strain evidence="14">86</strain>
    </source>
</reference>
<name>A0A212LEV8_9HYPH</name>
<evidence type="ECO:0000313" key="14">
    <source>
        <dbReference type="EMBL" id="SCM76091.1"/>
    </source>
</evidence>
<dbReference type="PANTHER" id="PTHR10953:SF102">
    <property type="entry name" value="ADENYLYLTRANSFERASE AND SULFURTRANSFERASE MOCS3"/>
    <property type="match status" value="1"/>
</dbReference>
<comment type="function">
    <text evidence="6">Catalyzes the adenylation by ATP of the carboxyl group of the C-terminal glycine of sulfur carrier protein MoaD.</text>
</comment>
<evidence type="ECO:0000256" key="7">
    <source>
        <dbReference type="ARBA" id="ARBA00063809"/>
    </source>
</evidence>
<organism evidence="14">
    <name type="scientific">uncultured Pleomorphomonas sp</name>
    <dbReference type="NCBI Taxonomy" id="442121"/>
    <lineage>
        <taxon>Bacteria</taxon>
        <taxon>Pseudomonadati</taxon>
        <taxon>Pseudomonadota</taxon>
        <taxon>Alphaproteobacteria</taxon>
        <taxon>Hyphomicrobiales</taxon>
        <taxon>Pleomorphomonadaceae</taxon>
        <taxon>Pleomorphomonas</taxon>
        <taxon>environmental samples</taxon>
    </lineage>
</organism>
<dbReference type="InterPro" id="IPR000594">
    <property type="entry name" value="ThiF_NAD_FAD-bd"/>
</dbReference>
<evidence type="ECO:0000259" key="13">
    <source>
        <dbReference type="Pfam" id="PF00899"/>
    </source>
</evidence>
<evidence type="ECO:0000256" key="2">
    <source>
        <dbReference type="ARBA" id="ARBA00022679"/>
    </source>
</evidence>
<dbReference type="RefSeq" id="WP_288196347.1">
    <property type="nucleotide sequence ID" value="NZ_LT608334.1"/>
</dbReference>
<keyword evidence="14" id="KW-0548">Nucleotidyltransferase</keyword>
<dbReference type="GO" id="GO:0004792">
    <property type="term" value="F:thiosulfate-cyanide sulfurtransferase activity"/>
    <property type="evidence" value="ECO:0007669"/>
    <property type="project" value="TreeGrafter"/>
</dbReference>
<evidence type="ECO:0000256" key="4">
    <source>
        <dbReference type="ARBA" id="ARBA00022840"/>
    </source>
</evidence>
<dbReference type="AlphaFoldDB" id="A0A212LEV8"/>
<dbReference type="GO" id="GO:0008641">
    <property type="term" value="F:ubiquitin-like modifier activating enzyme activity"/>
    <property type="evidence" value="ECO:0007669"/>
    <property type="project" value="InterPro"/>
</dbReference>
<dbReference type="InterPro" id="IPR045886">
    <property type="entry name" value="ThiF/MoeB/HesA"/>
</dbReference>
<dbReference type="PANTHER" id="PTHR10953">
    <property type="entry name" value="UBIQUITIN-ACTIVATING ENZYME E1"/>
    <property type="match status" value="1"/>
</dbReference>
<dbReference type="GO" id="GO:0005829">
    <property type="term" value="C:cytosol"/>
    <property type="evidence" value="ECO:0007669"/>
    <property type="project" value="TreeGrafter"/>
</dbReference>
<gene>
    <name evidence="14" type="primary">moeB</name>
    <name evidence="14" type="ORF">KL86PLE_30538</name>
</gene>
<evidence type="ECO:0000256" key="9">
    <source>
        <dbReference type="ARBA" id="ARBA00073635"/>
    </source>
</evidence>
<proteinExistence type="inferred from homology"/>
<dbReference type="GO" id="GO:0008146">
    <property type="term" value="F:sulfotransferase activity"/>
    <property type="evidence" value="ECO:0007669"/>
    <property type="project" value="TreeGrafter"/>
</dbReference>
<sequence>MDFTPERLERYSPHILLKEVGGAGQRKLFDARVLVIGVGGLGSPAALYLAAAGIGTIGLVDADVVDLSNLQRQIIHATSDVGRPKVDSAADSIAALNPDVVVRPYREYVDEDNIRSIVRDYDFVIDGTDSFAAKFLINDACVAEGVAFSHGGVSQFRGQTMTVLPGRSACYRCVFGAPPPEGSVPPCSRMGILGAVAGMLGTIQAAEALKFFTDTGQLLVDTMLTFDARDMKFRKVPVKADSHCAACGCRTAKAGAPEAGGGGPDAR</sequence>
<comment type="similarity">
    <text evidence="1">Belongs to the HesA/MoeB/ThiF family.</text>
</comment>
<protein>
    <recommendedName>
        <fullName evidence="9">Molybdopterin-synthase adenylyltransferase</fullName>
        <ecNumber evidence="8">2.7.7.80</ecNumber>
    </recommendedName>
    <alternativeName>
        <fullName evidence="12">MoaD protein adenylase</fullName>
    </alternativeName>
    <alternativeName>
        <fullName evidence="10">Molybdopterin-converting factor subunit 1 adenylase</fullName>
    </alternativeName>
    <alternativeName>
        <fullName evidence="11">Sulfur carrier protein MoaD adenylyltransferase</fullName>
    </alternativeName>
</protein>